<feature type="compositionally biased region" description="Basic and acidic residues" evidence="1">
    <location>
        <begin position="98"/>
        <end position="108"/>
    </location>
</feature>
<dbReference type="EMBL" id="JAGDFM010000236">
    <property type="protein sequence ID" value="KAG7381670.1"/>
    <property type="molecule type" value="Genomic_DNA"/>
</dbReference>
<feature type="compositionally biased region" description="Acidic residues" evidence="1">
    <location>
        <begin position="72"/>
        <end position="84"/>
    </location>
</feature>
<evidence type="ECO:0000256" key="1">
    <source>
        <dbReference type="SAM" id="MobiDB-lite"/>
    </source>
</evidence>
<dbReference type="Proteomes" id="UP000694044">
    <property type="component" value="Unassembled WGS sequence"/>
</dbReference>
<name>A0A8T1VNM1_9STRA</name>
<organism evidence="2 3">
    <name type="scientific">Phytophthora pseudosyringae</name>
    <dbReference type="NCBI Taxonomy" id="221518"/>
    <lineage>
        <taxon>Eukaryota</taxon>
        <taxon>Sar</taxon>
        <taxon>Stramenopiles</taxon>
        <taxon>Oomycota</taxon>
        <taxon>Peronosporomycetes</taxon>
        <taxon>Peronosporales</taxon>
        <taxon>Peronosporaceae</taxon>
        <taxon>Phytophthora</taxon>
    </lineage>
</organism>
<protein>
    <submittedName>
        <fullName evidence="2">Uncharacterized protein</fullName>
    </submittedName>
</protein>
<feature type="compositionally biased region" description="Basic and acidic residues" evidence="1">
    <location>
        <begin position="173"/>
        <end position="197"/>
    </location>
</feature>
<evidence type="ECO:0000313" key="2">
    <source>
        <dbReference type="EMBL" id="KAG7381670.1"/>
    </source>
</evidence>
<feature type="region of interest" description="Disordered" evidence="1">
    <location>
        <begin position="69"/>
        <end position="216"/>
    </location>
</feature>
<evidence type="ECO:0000313" key="3">
    <source>
        <dbReference type="Proteomes" id="UP000694044"/>
    </source>
</evidence>
<comment type="caution">
    <text evidence="2">The sequence shown here is derived from an EMBL/GenBank/DDBJ whole genome shotgun (WGS) entry which is preliminary data.</text>
</comment>
<gene>
    <name evidence="2" type="ORF">PHYPSEUDO_005769</name>
</gene>
<dbReference type="AlphaFoldDB" id="A0A8T1VNM1"/>
<reference evidence="2" key="1">
    <citation type="submission" date="2021-02" db="EMBL/GenBank/DDBJ databases">
        <authorList>
            <person name="Palmer J.M."/>
        </authorList>
    </citation>
    <scope>NUCLEOTIDE SEQUENCE</scope>
    <source>
        <strain evidence="2">SCRP734</strain>
    </source>
</reference>
<sequence>MLDHVLRFVRPATASRAQSMRALQNARPPASAQLVEPIQPGAVGLGPPTLQDVVTGAHASGVYIESLRVETETEDDESTDEEDHTLDGPGFNGVVHDVQPELRSRSDGRNTPSIDQTASVESQADIEPPSLQVTSPAHVISDTRRSRRRRQLTTRARESNTVEDQAEFNLRAVQHDTKGPEIHTGKMLDGKGDDAQERQIGGAHEQSGVRWRTSST</sequence>
<keyword evidence="3" id="KW-1185">Reference proteome</keyword>
<proteinExistence type="predicted"/>
<feature type="compositionally biased region" description="Polar residues" evidence="1">
    <location>
        <begin position="109"/>
        <end position="122"/>
    </location>
</feature>
<accession>A0A8T1VNM1</accession>